<dbReference type="EMBL" id="NUSQ01000247">
    <property type="protein sequence ID" value="PHD56328.1"/>
    <property type="molecule type" value="Genomic_DNA"/>
</dbReference>
<dbReference type="RefSeq" id="WP_100064144.1">
    <property type="nucleotide sequence ID" value="NZ_NUSQ01000247.1"/>
</dbReference>
<proteinExistence type="predicted"/>
<dbReference type="AlphaFoldDB" id="A0A2B5X504"/>
<organism evidence="1 2">
    <name type="scientific">Bacillus toyonensis</name>
    <dbReference type="NCBI Taxonomy" id="155322"/>
    <lineage>
        <taxon>Bacteria</taxon>
        <taxon>Bacillati</taxon>
        <taxon>Bacillota</taxon>
        <taxon>Bacilli</taxon>
        <taxon>Bacillales</taxon>
        <taxon>Bacillaceae</taxon>
        <taxon>Bacillus</taxon>
        <taxon>Bacillus cereus group</taxon>
    </lineage>
</organism>
<evidence type="ECO:0000313" key="2">
    <source>
        <dbReference type="Proteomes" id="UP000225997"/>
    </source>
</evidence>
<reference evidence="1 2" key="1">
    <citation type="submission" date="2017-09" db="EMBL/GenBank/DDBJ databases">
        <title>Large-scale bioinformatics analysis of Bacillus genomes uncovers conserved roles of natural products in bacterial physiology.</title>
        <authorList>
            <consortium name="Agbiome Team Llc"/>
            <person name="Bleich R.M."/>
            <person name="Grubbs K.J."/>
            <person name="Santa Maria K.C."/>
            <person name="Allen S.E."/>
            <person name="Farag S."/>
            <person name="Shank E.A."/>
            <person name="Bowers A."/>
        </authorList>
    </citation>
    <scope>NUCLEOTIDE SEQUENCE [LARGE SCALE GENOMIC DNA]</scope>
    <source>
        <strain evidence="1 2">AFS044250</strain>
    </source>
</reference>
<name>A0A2B5X504_9BACI</name>
<dbReference type="Proteomes" id="UP000225997">
    <property type="component" value="Unassembled WGS sequence"/>
</dbReference>
<protein>
    <submittedName>
        <fullName evidence="1">Uncharacterized protein</fullName>
    </submittedName>
</protein>
<accession>A0A2B5X504</accession>
<evidence type="ECO:0000313" key="1">
    <source>
        <dbReference type="EMBL" id="PHD56328.1"/>
    </source>
</evidence>
<sequence length="119" mass="14527">MDTTNTDLQKKIEMLQLCLVDDRVYHEHLKAYEELGIYTERFEYYKMYGQCFVPYSKEYVMRSTIEELLKRDKEKYIQCSPSLFNRLKRKMGVWIWRGKMKSLGGLAEWVQKYSKDEKR</sequence>
<gene>
    <name evidence="1" type="ORF">COF40_29655</name>
</gene>
<comment type="caution">
    <text evidence="1">The sequence shown here is derived from an EMBL/GenBank/DDBJ whole genome shotgun (WGS) entry which is preliminary data.</text>
</comment>